<dbReference type="SUPFAM" id="SSF102114">
    <property type="entry name" value="Radical SAM enzymes"/>
    <property type="match status" value="1"/>
</dbReference>
<keyword evidence="6" id="KW-0408">Iron</keyword>
<evidence type="ECO:0000256" key="3">
    <source>
        <dbReference type="ARBA" id="ARBA00022691"/>
    </source>
</evidence>
<dbReference type="SFLD" id="SFLDS00029">
    <property type="entry name" value="Radical_SAM"/>
    <property type="match status" value="1"/>
</dbReference>
<dbReference type="InterPro" id="IPR013785">
    <property type="entry name" value="Aldolase_TIM"/>
</dbReference>
<keyword evidence="4" id="KW-0479">Metal-binding</keyword>
<keyword evidence="8" id="KW-0413">Isomerase</keyword>
<gene>
    <name evidence="10" type="ORF">ACFQVC_27250</name>
</gene>
<evidence type="ECO:0000313" key="11">
    <source>
        <dbReference type="Proteomes" id="UP001596523"/>
    </source>
</evidence>
<dbReference type="RefSeq" id="WP_381835678.1">
    <property type="nucleotide sequence ID" value="NZ_JBHTCF010000013.1"/>
</dbReference>
<evidence type="ECO:0000313" key="10">
    <source>
        <dbReference type="EMBL" id="MFC7307911.1"/>
    </source>
</evidence>
<name>A0ABW2JQP6_9ACTN</name>
<evidence type="ECO:0000256" key="5">
    <source>
        <dbReference type="ARBA" id="ARBA00022898"/>
    </source>
</evidence>
<evidence type="ECO:0000259" key="9">
    <source>
        <dbReference type="PROSITE" id="PS51918"/>
    </source>
</evidence>
<dbReference type="PANTHER" id="PTHR30538">
    <property type="entry name" value="LYSINE 2,3-AMINOMUTASE-RELATED"/>
    <property type="match status" value="1"/>
</dbReference>
<keyword evidence="2" id="KW-0004">4Fe-4S</keyword>
<dbReference type="InterPro" id="IPR058240">
    <property type="entry name" value="rSAM_sf"/>
</dbReference>
<sequence length="274" mass="30899">MLSACASECVFCVRGLYDRHTLGKDQISAIAEYLKKDRYLREILITGGDPLISPRKLDELLTAVAEHAPNITSVRMGSRLPVQNPSAFGAETYGIFEKFADRFLFEISLQINHPFELQPEAVDVFQNLQRRGARLYSQNVLLKGVNDDIETLIELYDEQRALRFIPHYLFHAVPMVGTDEFRTSVHKGLKLARELSTSGYLSGLAKPKFTVMTDIGKVTLYDGTILEKNGHLLTLRTSYRLEDRLRWNPGYQLPASATPNAEGTLDVTYIDGED</sequence>
<reference evidence="11" key="1">
    <citation type="journal article" date="2019" name="Int. J. Syst. Evol. Microbiol.">
        <title>The Global Catalogue of Microorganisms (GCM) 10K type strain sequencing project: providing services to taxonomists for standard genome sequencing and annotation.</title>
        <authorList>
            <consortium name="The Broad Institute Genomics Platform"/>
            <consortium name="The Broad Institute Genome Sequencing Center for Infectious Disease"/>
            <person name="Wu L."/>
            <person name="Ma J."/>
        </authorList>
    </citation>
    <scope>NUCLEOTIDE SEQUENCE [LARGE SCALE GENOMIC DNA]</scope>
    <source>
        <strain evidence="11">SYNS20</strain>
    </source>
</reference>
<dbReference type="CDD" id="cd01335">
    <property type="entry name" value="Radical_SAM"/>
    <property type="match status" value="1"/>
</dbReference>
<dbReference type="Proteomes" id="UP001596523">
    <property type="component" value="Unassembled WGS sequence"/>
</dbReference>
<evidence type="ECO:0000256" key="6">
    <source>
        <dbReference type="ARBA" id="ARBA00023004"/>
    </source>
</evidence>
<feature type="domain" description="Radical SAM core" evidence="9">
    <location>
        <begin position="1"/>
        <end position="204"/>
    </location>
</feature>
<evidence type="ECO:0000256" key="1">
    <source>
        <dbReference type="ARBA" id="ARBA00001933"/>
    </source>
</evidence>
<dbReference type="Pfam" id="PF04055">
    <property type="entry name" value="Radical_SAM"/>
    <property type="match status" value="1"/>
</dbReference>
<dbReference type="EMBL" id="JBHTCF010000013">
    <property type="protein sequence ID" value="MFC7307911.1"/>
    <property type="molecule type" value="Genomic_DNA"/>
</dbReference>
<evidence type="ECO:0000256" key="7">
    <source>
        <dbReference type="ARBA" id="ARBA00023014"/>
    </source>
</evidence>
<comment type="cofactor">
    <cofactor evidence="1">
        <name>pyridoxal 5'-phosphate</name>
        <dbReference type="ChEBI" id="CHEBI:597326"/>
    </cofactor>
</comment>
<keyword evidence="7" id="KW-0411">Iron-sulfur</keyword>
<evidence type="ECO:0000256" key="8">
    <source>
        <dbReference type="ARBA" id="ARBA00023235"/>
    </source>
</evidence>
<dbReference type="InterPro" id="IPR007197">
    <property type="entry name" value="rSAM"/>
</dbReference>
<evidence type="ECO:0000256" key="4">
    <source>
        <dbReference type="ARBA" id="ARBA00022723"/>
    </source>
</evidence>
<dbReference type="PANTHER" id="PTHR30538:SF1">
    <property type="entry name" value="L-LYSINE 2,3-AMINOMUTASE"/>
    <property type="match status" value="1"/>
</dbReference>
<keyword evidence="11" id="KW-1185">Reference proteome</keyword>
<organism evidence="10 11">
    <name type="scientific">Streptomyces monticola</name>
    <dbReference type="NCBI Taxonomy" id="2666263"/>
    <lineage>
        <taxon>Bacteria</taxon>
        <taxon>Bacillati</taxon>
        <taxon>Actinomycetota</taxon>
        <taxon>Actinomycetes</taxon>
        <taxon>Kitasatosporales</taxon>
        <taxon>Streptomycetaceae</taxon>
        <taxon>Streptomyces</taxon>
    </lineage>
</organism>
<evidence type="ECO:0000256" key="2">
    <source>
        <dbReference type="ARBA" id="ARBA00022485"/>
    </source>
</evidence>
<dbReference type="InterPro" id="IPR003739">
    <property type="entry name" value="Lys_aminomutase/Glu_NH3_mut"/>
</dbReference>
<keyword evidence="5" id="KW-0663">Pyridoxal phosphate</keyword>
<proteinExistence type="predicted"/>
<dbReference type="Gene3D" id="3.20.20.70">
    <property type="entry name" value="Aldolase class I"/>
    <property type="match status" value="1"/>
</dbReference>
<protein>
    <submittedName>
        <fullName evidence="10">Radical SAM protein</fullName>
    </submittedName>
</protein>
<accession>A0ABW2JQP6</accession>
<dbReference type="PROSITE" id="PS51918">
    <property type="entry name" value="RADICAL_SAM"/>
    <property type="match status" value="1"/>
</dbReference>
<comment type="caution">
    <text evidence="10">The sequence shown here is derived from an EMBL/GenBank/DDBJ whole genome shotgun (WGS) entry which is preliminary data.</text>
</comment>
<keyword evidence="3" id="KW-0949">S-adenosyl-L-methionine</keyword>